<feature type="signal peptide" evidence="2">
    <location>
        <begin position="1"/>
        <end position="40"/>
    </location>
</feature>
<accession>A0A7W3T1G3</accession>
<protein>
    <recommendedName>
        <fullName evidence="5">Integral membrane protein</fullName>
    </recommendedName>
</protein>
<dbReference type="EMBL" id="VKHS01000063">
    <property type="protein sequence ID" value="MBB0228896.1"/>
    <property type="molecule type" value="Genomic_DNA"/>
</dbReference>
<proteinExistence type="predicted"/>
<feature type="region of interest" description="Disordered" evidence="1">
    <location>
        <begin position="44"/>
        <end position="63"/>
    </location>
</feature>
<evidence type="ECO:0000256" key="1">
    <source>
        <dbReference type="SAM" id="MobiDB-lite"/>
    </source>
</evidence>
<dbReference type="Proteomes" id="UP000530234">
    <property type="component" value="Unassembled WGS sequence"/>
</dbReference>
<keyword evidence="4" id="KW-1185">Reference proteome</keyword>
<evidence type="ECO:0000256" key="2">
    <source>
        <dbReference type="SAM" id="SignalP"/>
    </source>
</evidence>
<feature type="chain" id="PRO_5031038396" description="Integral membrane protein" evidence="2">
    <location>
        <begin position="41"/>
        <end position="188"/>
    </location>
</feature>
<evidence type="ECO:0008006" key="5">
    <source>
        <dbReference type="Google" id="ProtNLM"/>
    </source>
</evidence>
<dbReference type="RefSeq" id="WP_182660855.1">
    <property type="nucleotide sequence ID" value="NZ_VKHS01000063.1"/>
</dbReference>
<name>A0A7W3T1G3_9ACTN</name>
<gene>
    <name evidence="3" type="ORF">FOE67_05050</name>
</gene>
<organism evidence="3 4">
    <name type="scientific">Streptomyces calidiresistens</name>
    <dbReference type="NCBI Taxonomy" id="1485586"/>
    <lineage>
        <taxon>Bacteria</taxon>
        <taxon>Bacillati</taxon>
        <taxon>Actinomycetota</taxon>
        <taxon>Actinomycetes</taxon>
        <taxon>Kitasatosporales</taxon>
        <taxon>Streptomycetaceae</taxon>
        <taxon>Streptomyces</taxon>
    </lineage>
</organism>
<evidence type="ECO:0000313" key="4">
    <source>
        <dbReference type="Proteomes" id="UP000530234"/>
    </source>
</evidence>
<keyword evidence="2" id="KW-0732">Signal</keyword>
<reference evidence="4" key="1">
    <citation type="submission" date="2019-10" db="EMBL/GenBank/DDBJ databases">
        <title>Streptomyces sp. nov., a novel actinobacterium isolated from alkaline environment.</title>
        <authorList>
            <person name="Golinska P."/>
        </authorList>
    </citation>
    <scope>NUCLEOTIDE SEQUENCE [LARGE SCALE GENOMIC DNA]</scope>
    <source>
        <strain evidence="4">DSM 42108</strain>
    </source>
</reference>
<evidence type="ECO:0000313" key="3">
    <source>
        <dbReference type="EMBL" id="MBB0228896.1"/>
    </source>
</evidence>
<sequence length="188" mass="18913">MHRTRPTRGTMPAQRTRTGRIAAGAAALLFALGPAGTATADELLDDGKRSGGETHGKLFVSPASGGAGTQVTVKATCQPSGGATSVALREPITLQRTDGHWVGTGRIRSTGLQPGRVYQINVNCADGRVQTGTFTYTATPSGGAAAGFGGAAGGDYTTPLAIGGGIAAAGALGYVFTSRRRALGRHGF</sequence>
<feature type="compositionally biased region" description="Basic and acidic residues" evidence="1">
    <location>
        <begin position="45"/>
        <end position="56"/>
    </location>
</feature>
<dbReference type="AlphaFoldDB" id="A0A7W3T1G3"/>
<comment type="caution">
    <text evidence="3">The sequence shown here is derived from an EMBL/GenBank/DDBJ whole genome shotgun (WGS) entry which is preliminary data.</text>
</comment>